<dbReference type="SUPFAM" id="SSF103642">
    <property type="entry name" value="Sec-C motif"/>
    <property type="match status" value="1"/>
</dbReference>
<name>A0ABN8DHJ9_9VIBR</name>
<gene>
    <name evidence="1" type="ORF">VHP8226_00944</name>
</gene>
<evidence type="ECO:0000313" key="2">
    <source>
        <dbReference type="Proteomes" id="UP000838160"/>
    </source>
</evidence>
<dbReference type="Pfam" id="PF02810">
    <property type="entry name" value="SEC-C"/>
    <property type="match status" value="1"/>
</dbReference>
<sequence>MKLIELADDPKLESSYFYEGMVLAANMAVKPTQPESWLPEVLPDADSQLHTQIVEQIHTQYAALKANHYSVSELLENDVELAEFAEGFMALWPVIEQQWQEQSPSDGTMRMLHAWLTSLMLIIDTEQTHAQMKQAGFEQLPQLDDFLPQLDMMINEIAMAADEMMQGHQSQTVNPYKQIGRNDTCPCGSGVKFKKCCGQNR</sequence>
<dbReference type="Gene3D" id="3.10.450.50">
    <property type="match status" value="1"/>
</dbReference>
<evidence type="ECO:0008006" key="3">
    <source>
        <dbReference type="Google" id="ProtNLM"/>
    </source>
</evidence>
<dbReference type="PANTHER" id="PTHR33747">
    <property type="entry name" value="UPF0225 PROTEIN SCO1677"/>
    <property type="match status" value="1"/>
</dbReference>
<dbReference type="Proteomes" id="UP000838160">
    <property type="component" value="Unassembled WGS sequence"/>
</dbReference>
<proteinExistence type="predicted"/>
<keyword evidence="2" id="KW-1185">Reference proteome</keyword>
<dbReference type="PANTHER" id="PTHR33747:SF1">
    <property type="entry name" value="ADENYLATE CYCLASE-ASSOCIATED CAP C-TERMINAL DOMAIN-CONTAINING PROTEIN"/>
    <property type="match status" value="1"/>
</dbReference>
<dbReference type="RefSeq" id="WP_237483959.1">
    <property type="nucleotide sequence ID" value="NZ_CAKLCM010000002.1"/>
</dbReference>
<organism evidence="1 2">
    <name type="scientific">Vibrio hippocampi</name>
    <dbReference type="NCBI Taxonomy" id="654686"/>
    <lineage>
        <taxon>Bacteria</taxon>
        <taxon>Pseudomonadati</taxon>
        <taxon>Pseudomonadota</taxon>
        <taxon>Gammaproteobacteria</taxon>
        <taxon>Vibrionales</taxon>
        <taxon>Vibrionaceae</taxon>
        <taxon>Vibrio</taxon>
    </lineage>
</organism>
<evidence type="ECO:0000313" key="1">
    <source>
        <dbReference type="EMBL" id="CAH0525376.1"/>
    </source>
</evidence>
<dbReference type="InterPro" id="IPR004027">
    <property type="entry name" value="SEC_C_motif"/>
</dbReference>
<reference evidence="1" key="1">
    <citation type="submission" date="2021-12" db="EMBL/GenBank/DDBJ databases">
        <authorList>
            <person name="Rodrigo-Torres L."/>
            <person name="Arahal R. D."/>
            <person name="Lucena T."/>
        </authorList>
    </citation>
    <scope>NUCLEOTIDE SEQUENCE</scope>
    <source>
        <strain evidence="1">CECT 8226</strain>
    </source>
</reference>
<accession>A0ABN8DHJ9</accession>
<dbReference type="EMBL" id="CAKLCM010000002">
    <property type="protein sequence ID" value="CAH0525376.1"/>
    <property type="molecule type" value="Genomic_DNA"/>
</dbReference>
<protein>
    <recommendedName>
        <fullName evidence="3">Prepilin peptidase</fullName>
    </recommendedName>
</protein>
<comment type="caution">
    <text evidence="1">The sequence shown here is derived from an EMBL/GenBank/DDBJ whole genome shotgun (WGS) entry which is preliminary data.</text>
</comment>